<evidence type="ECO:0000313" key="1">
    <source>
        <dbReference type="EMBL" id="ODV80569.1"/>
    </source>
</evidence>
<reference evidence="2" key="1">
    <citation type="submission" date="2016-05" db="EMBL/GenBank/DDBJ databases">
        <title>Comparative genomics of biotechnologically important yeasts.</title>
        <authorList>
            <consortium name="DOE Joint Genome Institute"/>
            <person name="Riley R."/>
            <person name="Haridas S."/>
            <person name="Wolfe K.H."/>
            <person name="Lopes M.R."/>
            <person name="Hittinger C.T."/>
            <person name="Goker M."/>
            <person name="Salamov A."/>
            <person name="Wisecaver J."/>
            <person name="Long T.M."/>
            <person name="Aerts A.L."/>
            <person name="Barry K."/>
            <person name="Choi C."/>
            <person name="Clum A."/>
            <person name="Coughlan A.Y."/>
            <person name="Deshpande S."/>
            <person name="Douglass A.P."/>
            <person name="Hanson S.J."/>
            <person name="Klenk H.-P."/>
            <person name="Labutti K."/>
            <person name="Lapidus A."/>
            <person name="Lindquist E."/>
            <person name="Lipzen A."/>
            <person name="Meier-Kolthoff J.P."/>
            <person name="Ohm R.A."/>
            <person name="Otillar R.P."/>
            <person name="Pangilinan J."/>
            <person name="Peng Y."/>
            <person name="Rokas A."/>
            <person name="Rosa C.A."/>
            <person name="Scheuner C."/>
            <person name="Sibirny A.A."/>
            <person name="Slot J.C."/>
            <person name="Stielow J.B."/>
            <person name="Sun H."/>
            <person name="Kurtzman C.P."/>
            <person name="Blackwell M."/>
            <person name="Grigoriev I.V."/>
            <person name="Jeffries T.W."/>
        </authorList>
    </citation>
    <scope>NUCLEOTIDE SEQUENCE [LARGE SCALE GENOMIC DNA]</scope>
    <source>
        <strain evidence="2">NRRL Y-17324</strain>
    </source>
</reference>
<dbReference type="AlphaFoldDB" id="A0A1E4SM16"/>
<gene>
    <name evidence="1" type="ORF">CANTADRAFT_152991</name>
</gene>
<sequence length="123" mass="14068">MHLNCSSPNGRLIIHSRRARYRGTTSFRSPEFLEMCFRNNFLILGIGFIAANNQMKKSPLQCSLRNFNYLNTIFGVKSFFLGFCNSTLFLNPLDIWIFGSTPLRVYLEVIGLTSTICVWPCST</sequence>
<dbReference type="Proteomes" id="UP000094285">
    <property type="component" value="Unassembled WGS sequence"/>
</dbReference>
<protein>
    <submittedName>
        <fullName evidence="1">Uncharacterized protein</fullName>
    </submittedName>
</protein>
<evidence type="ECO:0000313" key="2">
    <source>
        <dbReference type="Proteomes" id="UP000094285"/>
    </source>
</evidence>
<name>A0A1E4SM16_9ASCO</name>
<dbReference type="GeneID" id="30980478"/>
<dbReference type="EMBL" id="KV453910">
    <property type="protein sequence ID" value="ODV80569.1"/>
    <property type="molecule type" value="Genomic_DNA"/>
</dbReference>
<proteinExistence type="predicted"/>
<dbReference type="RefSeq" id="XP_020065691.1">
    <property type="nucleotide sequence ID" value="XM_020206341.1"/>
</dbReference>
<accession>A0A1E4SM16</accession>
<keyword evidence="2" id="KW-1185">Reference proteome</keyword>
<organism evidence="1 2">
    <name type="scientific">Suhomyces tanzawaensis NRRL Y-17324</name>
    <dbReference type="NCBI Taxonomy" id="984487"/>
    <lineage>
        <taxon>Eukaryota</taxon>
        <taxon>Fungi</taxon>
        <taxon>Dikarya</taxon>
        <taxon>Ascomycota</taxon>
        <taxon>Saccharomycotina</taxon>
        <taxon>Pichiomycetes</taxon>
        <taxon>Debaryomycetaceae</taxon>
        <taxon>Suhomyces</taxon>
    </lineage>
</organism>